<dbReference type="RefSeq" id="WP_182558278.1">
    <property type="nucleotide sequence ID" value="NZ_JACGWT010000001.1"/>
</dbReference>
<name>A0A7W3IP60_9ACTN</name>
<proteinExistence type="predicted"/>
<accession>A0A7W3IP60</accession>
<comment type="caution">
    <text evidence="2">The sequence shown here is derived from an EMBL/GenBank/DDBJ whole genome shotgun (WGS) entry which is preliminary data.</text>
</comment>
<dbReference type="Proteomes" id="UP000523079">
    <property type="component" value="Unassembled WGS sequence"/>
</dbReference>
<organism evidence="2 3">
    <name type="scientific">Microlunatus kandeliicorticis</name>
    <dbReference type="NCBI Taxonomy" id="1759536"/>
    <lineage>
        <taxon>Bacteria</taxon>
        <taxon>Bacillati</taxon>
        <taxon>Actinomycetota</taxon>
        <taxon>Actinomycetes</taxon>
        <taxon>Propionibacteriales</taxon>
        <taxon>Propionibacteriaceae</taxon>
        <taxon>Microlunatus</taxon>
    </lineage>
</organism>
<dbReference type="AlphaFoldDB" id="A0A7W3IP60"/>
<dbReference type="SUPFAM" id="SSF53597">
    <property type="entry name" value="Dihydrofolate reductase-like"/>
    <property type="match status" value="1"/>
</dbReference>
<dbReference type="InterPro" id="IPR002734">
    <property type="entry name" value="RibDG_C"/>
</dbReference>
<sequence>MGTISANFFMSLDGVVESPNLFVFPYFSDEVGAAVSASTEQSRAMIMGRQLYAEWSAYWPTAEDPFGGFINQVDKYVISDSLTTADWNATTIIPGAEAEQQVRALKERTDGVIGVSGSGTTVAWLATHRLLDELRLLVFPVAVGQGRRLFEDGRVPLALTGSRSLDTGVVELVYAPAP</sequence>
<dbReference type="EMBL" id="JACGWT010000001">
    <property type="protein sequence ID" value="MBA8792656.1"/>
    <property type="molecule type" value="Genomic_DNA"/>
</dbReference>
<evidence type="ECO:0000259" key="1">
    <source>
        <dbReference type="Pfam" id="PF01872"/>
    </source>
</evidence>
<keyword evidence="3" id="KW-1185">Reference proteome</keyword>
<dbReference type="GO" id="GO:0008703">
    <property type="term" value="F:5-amino-6-(5-phosphoribosylamino)uracil reductase activity"/>
    <property type="evidence" value="ECO:0007669"/>
    <property type="project" value="InterPro"/>
</dbReference>
<evidence type="ECO:0000313" key="3">
    <source>
        <dbReference type="Proteomes" id="UP000523079"/>
    </source>
</evidence>
<dbReference type="Gene3D" id="3.40.430.10">
    <property type="entry name" value="Dihydrofolate Reductase, subunit A"/>
    <property type="match status" value="1"/>
</dbReference>
<protein>
    <submittedName>
        <fullName evidence="2">Dihydrofolate reductase</fullName>
    </submittedName>
</protein>
<dbReference type="GO" id="GO:0009231">
    <property type="term" value="P:riboflavin biosynthetic process"/>
    <property type="evidence" value="ECO:0007669"/>
    <property type="project" value="InterPro"/>
</dbReference>
<dbReference type="Pfam" id="PF01872">
    <property type="entry name" value="RibD_C"/>
    <property type="match status" value="1"/>
</dbReference>
<dbReference type="InterPro" id="IPR024072">
    <property type="entry name" value="DHFR-like_dom_sf"/>
</dbReference>
<gene>
    <name evidence="2" type="ORF">FHX74_000250</name>
</gene>
<feature type="domain" description="Bacterial bifunctional deaminase-reductase C-terminal" evidence="1">
    <location>
        <begin position="4"/>
        <end position="170"/>
    </location>
</feature>
<reference evidence="2 3" key="1">
    <citation type="submission" date="2020-07" db="EMBL/GenBank/DDBJ databases">
        <title>Sequencing the genomes of 1000 actinobacteria strains.</title>
        <authorList>
            <person name="Klenk H.-P."/>
        </authorList>
    </citation>
    <scope>NUCLEOTIDE SEQUENCE [LARGE SCALE GENOMIC DNA]</scope>
    <source>
        <strain evidence="2 3">DSM 100723</strain>
    </source>
</reference>
<evidence type="ECO:0000313" key="2">
    <source>
        <dbReference type="EMBL" id="MBA8792656.1"/>
    </source>
</evidence>